<accession>A0A6J5SH22</accession>
<reference evidence="1" key="1">
    <citation type="submission" date="2020-05" db="EMBL/GenBank/DDBJ databases">
        <authorList>
            <person name="Chiriac C."/>
            <person name="Salcher M."/>
            <person name="Ghai R."/>
            <person name="Kavagutti S V."/>
        </authorList>
    </citation>
    <scope>NUCLEOTIDE SEQUENCE</scope>
</reference>
<sequence>MLSSASPQGYFVGQAARTATVNNVLSAIGTDAIDAGAFKSAMVQVVSTGTGGTYIFEGSNDNVNFQSIPVFNQLISTGTPIIAAITASASQIGYYFPVGFKFIRLRIATAITGGSIRAFSKFMQTPFAPAISQVAQSNSTNLNVAAVGLAAHSAASTGSPVRFGGRVNTTLDTTLVQGDACDAFMTTAGQHVVKPYGTAENDWQYAAAAGGITNSTADVAIKAAGAASIRNYITSISIMSEALATATELVIKEGASVIFRTKIPLAGQPLAHIRFPTPLKGAAATQLNVALLTASATGAVYFNAQGYQSF</sequence>
<proteinExistence type="predicted"/>
<evidence type="ECO:0000313" key="1">
    <source>
        <dbReference type="EMBL" id="CAB4213319.1"/>
    </source>
</evidence>
<protein>
    <submittedName>
        <fullName evidence="1">Uncharacterized protein</fullName>
    </submittedName>
</protein>
<dbReference type="EMBL" id="LR797397">
    <property type="protein sequence ID" value="CAB4213319.1"/>
    <property type="molecule type" value="Genomic_DNA"/>
</dbReference>
<name>A0A6J5SH22_9CAUD</name>
<organism evidence="1">
    <name type="scientific">uncultured Caudovirales phage</name>
    <dbReference type="NCBI Taxonomy" id="2100421"/>
    <lineage>
        <taxon>Viruses</taxon>
        <taxon>Duplodnaviria</taxon>
        <taxon>Heunggongvirae</taxon>
        <taxon>Uroviricota</taxon>
        <taxon>Caudoviricetes</taxon>
        <taxon>Peduoviridae</taxon>
        <taxon>Maltschvirus</taxon>
        <taxon>Maltschvirus maltsch</taxon>
    </lineage>
</organism>
<gene>
    <name evidence="1" type="ORF">UFOVP1451_10</name>
</gene>